<dbReference type="InterPro" id="IPR017953">
    <property type="entry name" value="Carbohydrate_kinase_pred_CS"/>
</dbReference>
<dbReference type="GO" id="GO:0005524">
    <property type="term" value="F:ATP binding"/>
    <property type="evidence" value="ECO:0007669"/>
    <property type="project" value="UniProtKB-UniRule"/>
</dbReference>
<comment type="subunit">
    <text evidence="17">Homotetramer.</text>
</comment>
<evidence type="ECO:0000256" key="18">
    <source>
        <dbReference type="HAMAP-Rule" id="MF_01966"/>
    </source>
</evidence>
<dbReference type="SUPFAM" id="SSF64153">
    <property type="entry name" value="YjeF N-terminal domain-like"/>
    <property type="match status" value="1"/>
</dbReference>
<feature type="binding site" evidence="17">
    <location>
        <begin position="386"/>
        <end position="390"/>
    </location>
    <ligand>
        <name>AMP</name>
        <dbReference type="ChEBI" id="CHEBI:456215"/>
    </ligand>
</feature>
<comment type="cofactor">
    <cofactor evidence="17">
        <name>Mg(2+)</name>
        <dbReference type="ChEBI" id="CHEBI:18420"/>
    </cofactor>
</comment>
<feature type="domain" description="YjeF N-terminal" evidence="21">
    <location>
        <begin position="10"/>
        <end position="209"/>
    </location>
</feature>
<dbReference type="GO" id="GO:0110051">
    <property type="term" value="P:metabolite repair"/>
    <property type="evidence" value="ECO:0007669"/>
    <property type="project" value="TreeGrafter"/>
</dbReference>
<dbReference type="AlphaFoldDB" id="A0A8J7GGB3"/>
<evidence type="ECO:0000256" key="10">
    <source>
        <dbReference type="ARBA" id="ARBA00023027"/>
    </source>
</evidence>
<organism evidence="22 23">
    <name type="scientific">Longispora fulva</name>
    <dbReference type="NCBI Taxonomy" id="619741"/>
    <lineage>
        <taxon>Bacteria</taxon>
        <taxon>Bacillati</taxon>
        <taxon>Actinomycetota</taxon>
        <taxon>Actinomycetes</taxon>
        <taxon>Micromonosporales</taxon>
        <taxon>Micromonosporaceae</taxon>
        <taxon>Longispora</taxon>
    </lineage>
</organism>
<keyword evidence="11 18" id="KW-0413">Isomerase</keyword>
<sequence length="476" mass="47773">MRGVWGVAEVRAAEAPLLAAGVPLMARAAAGLARRCAGMLPRVYGARVLLLVGSGDNGGDALFAGALLARRGAQVSALLLGSPLPTGAGGAGVVGVRVHEAGLAAFRAAGGRVVTSPGRPDLVVDGIVGIGASGPLRVELPELPDVPVVAVDLPSGVDADTGHVPGRALRADVTVTFGGLKPGLVVGEGARYVGQVEVVDIGLTLPPTDLNIADMADICAHWPRSRSYDDKYTRGVVGVAAGSRRYPGAGVLAVAGASAGPTGYIRYAGAGAHAVRDRHPHVVVTDRVSDAGRVQAWVVGPGLSLDSPAQADLRTAIAERVPMCLDADALTLVSTHPDWLAGREEPLVLTPHDGEYERLAGAPPGPDRVAAARGLAKAMDATVLLKGPRTVIAAPDGTAFVNPTGTRALATAGTGDVLAGLLGSLLAGGVEPTWAAVCAAYVHGLAGQHAARGGPVTASDVAGALREVVAEVLSYG</sequence>
<dbReference type="GO" id="GO:0046872">
    <property type="term" value="F:metal ion binding"/>
    <property type="evidence" value="ECO:0007669"/>
    <property type="project" value="UniProtKB-UniRule"/>
</dbReference>
<evidence type="ECO:0000256" key="7">
    <source>
        <dbReference type="ARBA" id="ARBA00022840"/>
    </source>
</evidence>
<evidence type="ECO:0000256" key="9">
    <source>
        <dbReference type="ARBA" id="ARBA00022958"/>
    </source>
</evidence>
<evidence type="ECO:0000256" key="12">
    <source>
        <dbReference type="ARBA" id="ARBA00023239"/>
    </source>
</evidence>
<comment type="function">
    <text evidence="18">Catalyzes the epimerization of the S- and R-forms of NAD(P)HX, a damaged form of NAD(P)H that is a result of enzymatic or heat-dependent hydration. This is a prerequisite for the S-specific NAD(P)H-hydrate dehydratase to allow the repair of both epimers of NAD(P)HX.</text>
</comment>
<keyword evidence="23" id="KW-1185">Reference proteome</keyword>
<dbReference type="PANTHER" id="PTHR12592">
    <property type="entry name" value="ATP-DEPENDENT (S)-NAD(P)H-HYDRATE DEHYDRATASE FAMILY MEMBER"/>
    <property type="match status" value="1"/>
</dbReference>
<proteinExistence type="inferred from homology"/>
<feature type="binding site" evidence="18">
    <location>
        <position position="125"/>
    </location>
    <ligand>
        <name>K(+)</name>
        <dbReference type="ChEBI" id="CHEBI:29103"/>
    </ligand>
</feature>
<comment type="caution">
    <text evidence="22">The sequence shown here is derived from an EMBL/GenBank/DDBJ whole genome shotgun (WGS) entry which is preliminary data.</text>
</comment>
<dbReference type="GO" id="GO:0016301">
    <property type="term" value="F:kinase activity"/>
    <property type="evidence" value="ECO:0007669"/>
    <property type="project" value="UniProtKB-KW"/>
</dbReference>
<dbReference type="Proteomes" id="UP000622552">
    <property type="component" value="Unassembled WGS sequence"/>
</dbReference>
<comment type="similarity">
    <text evidence="3 19">In the N-terminal section; belongs to the NnrE/AIBP family.</text>
</comment>
<evidence type="ECO:0000256" key="8">
    <source>
        <dbReference type="ARBA" id="ARBA00022857"/>
    </source>
</evidence>
<comment type="similarity">
    <text evidence="18">Belongs to the NnrE/AIBP family.</text>
</comment>
<dbReference type="InterPro" id="IPR029056">
    <property type="entry name" value="Ribokinase-like"/>
</dbReference>
<evidence type="ECO:0000256" key="3">
    <source>
        <dbReference type="ARBA" id="ARBA00006001"/>
    </source>
</evidence>
<dbReference type="HAMAP" id="MF_01965">
    <property type="entry name" value="NADHX_dehydratase"/>
    <property type="match status" value="1"/>
</dbReference>
<protein>
    <recommendedName>
        <fullName evidence="19">Bifunctional NAD(P)H-hydrate repair enzyme</fullName>
    </recommendedName>
    <alternativeName>
        <fullName evidence="19">Nicotinamide nucleotide repair protein</fullName>
    </alternativeName>
    <domain>
        <recommendedName>
            <fullName evidence="19">ADP-dependent (S)-NAD(P)H-hydrate dehydratase</fullName>
            <ecNumber evidence="19">4.2.1.136</ecNumber>
        </recommendedName>
        <alternativeName>
            <fullName evidence="19">ADP-dependent NAD(P)HX dehydratase</fullName>
        </alternativeName>
    </domain>
    <domain>
        <recommendedName>
            <fullName evidence="19">NAD(P)H-hydrate epimerase</fullName>
            <ecNumber evidence="19">5.1.99.6</ecNumber>
        </recommendedName>
    </domain>
</protein>
<feature type="binding site" evidence="18">
    <location>
        <begin position="129"/>
        <end position="135"/>
    </location>
    <ligand>
        <name>(6S)-NADPHX</name>
        <dbReference type="ChEBI" id="CHEBI:64076"/>
    </ligand>
</feature>
<keyword evidence="22" id="KW-0418">Kinase</keyword>
<dbReference type="PROSITE" id="PS01050">
    <property type="entry name" value="YJEF_C_2"/>
    <property type="match status" value="1"/>
</dbReference>
<feature type="binding site" evidence="18">
    <location>
        <position position="57"/>
    </location>
    <ligand>
        <name>K(+)</name>
        <dbReference type="ChEBI" id="CHEBI:29103"/>
    </ligand>
</feature>
<keyword evidence="5 18" id="KW-0479">Metal-binding</keyword>
<name>A0A8J7GGB3_9ACTN</name>
<dbReference type="Gene3D" id="3.40.50.10260">
    <property type="entry name" value="YjeF N-terminal domain"/>
    <property type="match status" value="1"/>
</dbReference>
<feature type="binding site" evidence="17">
    <location>
        <position position="415"/>
    </location>
    <ligand>
        <name>AMP</name>
        <dbReference type="ChEBI" id="CHEBI:456215"/>
    </ligand>
</feature>
<dbReference type="EC" id="4.2.1.136" evidence="19"/>
<dbReference type="Pfam" id="PF03853">
    <property type="entry name" value="YjeF_N"/>
    <property type="match status" value="1"/>
</dbReference>
<feature type="binding site" evidence="17">
    <location>
        <position position="302"/>
    </location>
    <ligand>
        <name>(6S)-NADPHX</name>
        <dbReference type="ChEBI" id="CHEBI:64076"/>
    </ligand>
</feature>
<dbReference type="RefSeq" id="WP_197006709.1">
    <property type="nucleotide sequence ID" value="NZ_BONS01000006.1"/>
</dbReference>
<dbReference type="InterPro" id="IPR000631">
    <property type="entry name" value="CARKD"/>
</dbReference>
<comment type="caution">
    <text evidence="18">Lacks conserved residue(s) required for the propagation of feature annotation.</text>
</comment>
<comment type="catalytic activity">
    <reaction evidence="16 17 19">
        <text>(6S)-NADPHX + ADP = AMP + phosphate + NADPH + H(+)</text>
        <dbReference type="Rhea" id="RHEA:32235"/>
        <dbReference type="ChEBI" id="CHEBI:15378"/>
        <dbReference type="ChEBI" id="CHEBI:43474"/>
        <dbReference type="ChEBI" id="CHEBI:57783"/>
        <dbReference type="ChEBI" id="CHEBI:64076"/>
        <dbReference type="ChEBI" id="CHEBI:456215"/>
        <dbReference type="ChEBI" id="CHEBI:456216"/>
        <dbReference type="EC" id="4.2.1.136"/>
    </reaction>
</comment>
<dbReference type="EC" id="5.1.99.6" evidence="19"/>
<evidence type="ECO:0000256" key="5">
    <source>
        <dbReference type="ARBA" id="ARBA00022723"/>
    </source>
</evidence>
<evidence type="ECO:0000256" key="6">
    <source>
        <dbReference type="ARBA" id="ARBA00022741"/>
    </source>
</evidence>
<comment type="cofactor">
    <cofactor evidence="18 19">
        <name>K(+)</name>
        <dbReference type="ChEBI" id="CHEBI:29103"/>
    </cofactor>
    <text evidence="18 19">Binds 1 potassium ion per subunit.</text>
</comment>
<comment type="function">
    <text evidence="17">Catalyzes the dehydration of the S-form of NAD(P)HX at the expense of ADP, which is converted to AMP. Together with NAD(P)HX epimerase, which catalyzes the epimerization of the S- and R-forms, the enzyme allows the repair of both epimers of NAD(P)HX, a damaged form of NAD(P)H that is a result of enzymatic or heat-dependent hydration.</text>
</comment>
<dbReference type="NCBIfam" id="TIGR00196">
    <property type="entry name" value="yjeF_cterm"/>
    <property type="match status" value="1"/>
</dbReference>
<evidence type="ECO:0000259" key="21">
    <source>
        <dbReference type="PROSITE" id="PS51385"/>
    </source>
</evidence>
<dbReference type="EMBL" id="JADOUF010000001">
    <property type="protein sequence ID" value="MBG6140133.1"/>
    <property type="molecule type" value="Genomic_DNA"/>
</dbReference>
<evidence type="ECO:0000256" key="4">
    <source>
        <dbReference type="ARBA" id="ARBA00009524"/>
    </source>
</evidence>
<evidence type="ECO:0000256" key="11">
    <source>
        <dbReference type="ARBA" id="ARBA00023235"/>
    </source>
</evidence>
<comment type="similarity">
    <text evidence="4 19">In the C-terminal section; belongs to the NnrD/CARKD family.</text>
</comment>
<dbReference type="PROSITE" id="PS51383">
    <property type="entry name" value="YJEF_C_3"/>
    <property type="match status" value="1"/>
</dbReference>
<keyword evidence="12 17" id="KW-0456">Lyase</keyword>
<dbReference type="SUPFAM" id="SSF53613">
    <property type="entry name" value="Ribokinase-like"/>
    <property type="match status" value="1"/>
</dbReference>
<reference evidence="22" key="1">
    <citation type="submission" date="2020-11" db="EMBL/GenBank/DDBJ databases">
        <title>Sequencing the genomes of 1000 actinobacteria strains.</title>
        <authorList>
            <person name="Klenk H.-P."/>
        </authorList>
    </citation>
    <scope>NUCLEOTIDE SEQUENCE</scope>
    <source>
        <strain evidence="22">DSM 45356</strain>
    </source>
</reference>
<dbReference type="Pfam" id="PF01256">
    <property type="entry name" value="Carb_kinase"/>
    <property type="match status" value="1"/>
</dbReference>
<evidence type="ECO:0000256" key="16">
    <source>
        <dbReference type="ARBA" id="ARBA00049209"/>
    </source>
</evidence>
<dbReference type="InterPro" id="IPR030677">
    <property type="entry name" value="Nnr"/>
</dbReference>
<dbReference type="HAMAP" id="MF_01966">
    <property type="entry name" value="NADHX_epimerase"/>
    <property type="match status" value="1"/>
</dbReference>
<evidence type="ECO:0000256" key="1">
    <source>
        <dbReference type="ARBA" id="ARBA00000013"/>
    </source>
</evidence>
<keyword evidence="10 17" id="KW-0520">NAD</keyword>
<feature type="binding site" evidence="18">
    <location>
        <begin position="56"/>
        <end position="60"/>
    </location>
    <ligand>
        <name>(6S)-NADPHX</name>
        <dbReference type="ChEBI" id="CHEBI:64076"/>
    </ligand>
</feature>
<keyword evidence="8 17" id="KW-0521">NADP</keyword>
<dbReference type="InterPro" id="IPR036652">
    <property type="entry name" value="YjeF_N_dom_sf"/>
</dbReference>
<keyword evidence="13" id="KW-0511">Multifunctional enzyme</keyword>
<accession>A0A8J7GGB3</accession>
<feature type="domain" description="YjeF C-terminal" evidence="20">
    <location>
        <begin position="214"/>
        <end position="472"/>
    </location>
</feature>
<evidence type="ECO:0000313" key="22">
    <source>
        <dbReference type="EMBL" id="MBG6140133.1"/>
    </source>
</evidence>
<evidence type="ECO:0000259" key="20">
    <source>
        <dbReference type="PROSITE" id="PS51383"/>
    </source>
</evidence>
<feature type="binding site" evidence="17">
    <location>
        <position position="249"/>
    </location>
    <ligand>
        <name>(6S)-NADPHX</name>
        <dbReference type="ChEBI" id="CHEBI:64076"/>
    </ligand>
</feature>
<dbReference type="PIRSF" id="PIRSF017184">
    <property type="entry name" value="Nnr"/>
    <property type="match status" value="1"/>
</dbReference>
<dbReference type="GO" id="GO:0052856">
    <property type="term" value="F:NAD(P)HX epimerase activity"/>
    <property type="evidence" value="ECO:0007669"/>
    <property type="project" value="UniProtKB-UniRule"/>
</dbReference>
<dbReference type="Gene3D" id="3.40.1190.20">
    <property type="match status" value="1"/>
</dbReference>
<evidence type="ECO:0000256" key="19">
    <source>
        <dbReference type="PIRNR" id="PIRNR017184"/>
    </source>
</evidence>
<dbReference type="GO" id="GO:0052855">
    <property type="term" value="F:ADP-dependent NAD(P)H-hydrate dehydratase activity"/>
    <property type="evidence" value="ECO:0007669"/>
    <property type="project" value="UniProtKB-UniRule"/>
</dbReference>
<evidence type="ECO:0000256" key="14">
    <source>
        <dbReference type="ARBA" id="ARBA00025153"/>
    </source>
</evidence>
<evidence type="ECO:0000256" key="17">
    <source>
        <dbReference type="HAMAP-Rule" id="MF_01965"/>
    </source>
</evidence>
<comment type="similarity">
    <text evidence="17">Belongs to the NnrD/CARKD family.</text>
</comment>
<evidence type="ECO:0000313" key="23">
    <source>
        <dbReference type="Proteomes" id="UP000622552"/>
    </source>
</evidence>
<evidence type="ECO:0000256" key="15">
    <source>
        <dbReference type="ARBA" id="ARBA00048238"/>
    </source>
</evidence>
<gene>
    <name evidence="18" type="primary">nnrE</name>
    <name evidence="17" type="synonym">nnrD</name>
    <name evidence="22" type="ORF">IW245_006327</name>
</gene>
<keyword evidence="9 18" id="KW-0630">Potassium</keyword>
<dbReference type="GO" id="GO:0046496">
    <property type="term" value="P:nicotinamide nucleotide metabolic process"/>
    <property type="evidence" value="ECO:0007669"/>
    <property type="project" value="UniProtKB-UniRule"/>
</dbReference>
<feature type="binding site" evidence="17">
    <location>
        <position position="416"/>
    </location>
    <ligand>
        <name>(6S)-NADPHX</name>
        <dbReference type="ChEBI" id="CHEBI:64076"/>
    </ligand>
</feature>
<comment type="catalytic activity">
    <reaction evidence="1 18 19">
        <text>(6R)-NADHX = (6S)-NADHX</text>
        <dbReference type="Rhea" id="RHEA:32215"/>
        <dbReference type="ChEBI" id="CHEBI:64074"/>
        <dbReference type="ChEBI" id="CHEBI:64075"/>
        <dbReference type="EC" id="5.1.99.6"/>
    </reaction>
</comment>
<dbReference type="PANTHER" id="PTHR12592:SF0">
    <property type="entry name" value="ATP-DEPENDENT (S)-NAD(P)H-HYDRATE DEHYDRATASE"/>
    <property type="match status" value="1"/>
</dbReference>
<feature type="binding site" evidence="18">
    <location>
        <position position="155"/>
    </location>
    <ligand>
        <name>K(+)</name>
        <dbReference type="ChEBI" id="CHEBI:29103"/>
    </ligand>
</feature>
<evidence type="ECO:0000256" key="2">
    <source>
        <dbReference type="ARBA" id="ARBA00000909"/>
    </source>
</evidence>
<comment type="catalytic activity">
    <reaction evidence="2 18 19">
        <text>(6R)-NADPHX = (6S)-NADPHX</text>
        <dbReference type="Rhea" id="RHEA:32227"/>
        <dbReference type="ChEBI" id="CHEBI:64076"/>
        <dbReference type="ChEBI" id="CHEBI:64077"/>
        <dbReference type="EC" id="5.1.99.6"/>
    </reaction>
</comment>
<keyword evidence="7 17" id="KW-0067">ATP-binding</keyword>
<evidence type="ECO:0000256" key="13">
    <source>
        <dbReference type="ARBA" id="ARBA00023268"/>
    </source>
</evidence>
<feature type="binding site" evidence="17">
    <location>
        <position position="352"/>
    </location>
    <ligand>
        <name>(6S)-NADPHX</name>
        <dbReference type="ChEBI" id="CHEBI:64076"/>
    </ligand>
</feature>
<comment type="function">
    <text evidence="14 19">Bifunctional enzyme that catalyzes the epimerization of the S- and R-forms of NAD(P)HX and the dehydration of the S-form of NAD(P)HX at the expense of ADP, which is converted to AMP. This allows the repair of both epimers of NAD(P)HX, a damaged form of NAD(P)H that is a result of enzymatic or heat-dependent hydration.</text>
</comment>
<keyword evidence="6 17" id="KW-0547">Nucleotide-binding</keyword>
<dbReference type="PROSITE" id="PS51385">
    <property type="entry name" value="YJEF_N"/>
    <property type="match status" value="1"/>
</dbReference>
<dbReference type="InterPro" id="IPR004443">
    <property type="entry name" value="YjeF_N_dom"/>
</dbReference>
<dbReference type="CDD" id="cd01171">
    <property type="entry name" value="YXKO-related"/>
    <property type="match status" value="1"/>
</dbReference>
<keyword evidence="22" id="KW-0808">Transferase</keyword>
<feature type="binding site" evidence="18">
    <location>
        <position position="152"/>
    </location>
    <ligand>
        <name>(6S)-NADPHX</name>
        <dbReference type="ChEBI" id="CHEBI:64076"/>
    </ligand>
</feature>
<comment type="catalytic activity">
    <reaction evidence="15 17 19">
        <text>(6S)-NADHX + ADP = AMP + phosphate + NADH + H(+)</text>
        <dbReference type="Rhea" id="RHEA:32223"/>
        <dbReference type="ChEBI" id="CHEBI:15378"/>
        <dbReference type="ChEBI" id="CHEBI:43474"/>
        <dbReference type="ChEBI" id="CHEBI:57945"/>
        <dbReference type="ChEBI" id="CHEBI:64074"/>
        <dbReference type="ChEBI" id="CHEBI:456215"/>
        <dbReference type="ChEBI" id="CHEBI:456216"/>
        <dbReference type="EC" id="4.2.1.136"/>
    </reaction>
</comment>